<dbReference type="InterPro" id="IPR001646">
    <property type="entry name" value="5peptide_repeat"/>
</dbReference>
<dbReference type="PANTHER" id="PTHR14136">
    <property type="entry name" value="BTB_POZ DOMAIN-CONTAINING PROTEIN KCTD9"/>
    <property type="match status" value="1"/>
</dbReference>
<dbReference type="PANTHER" id="PTHR14136:SF17">
    <property type="entry name" value="BTB_POZ DOMAIN-CONTAINING PROTEIN KCTD9"/>
    <property type="match status" value="1"/>
</dbReference>
<dbReference type="AlphaFoldDB" id="A0AAU1HZ72"/>
<evidence type="ECO:0000256" key="2">
    <source>
        <dbReference type="SAM" id="Phobius"/>
    </source>
</evidence>
<keyword evidence="2" id="KW-0812">Transmembrane</keyword>
<dbReference type="SUPFAM" id="SSF141571">
    <property type="entry name" value="Pentapeptide repeat-like"/>
    <property type="match status" value="1"/>
</dbReference>
<accession>A0AAU1HZ72</accession>
<dbReference type="InterPro" id="IPR051082">
    <property type="entry name" value="Pentapeptide-BTB/POZ_domain"/>
</dbReference>
<dbReference type="EMBL" id="CP108140">
    <property type="protein sequence ID" value="WTP86734.1"/>
    <property type="molecule type" value="Genomic_DNA"/>
</dbReference>
<feature type="transmembrane region" description="Helical" evidence="2">
    <location>
        <begin position="63"/>
        <end position="83"/>
    </location>
</feature>
<dbReference type="Pfam" id="PF00805">
    <property type="entry name" value="Pentapeptide"/>
    <property type="match status" value="4"/>
</dbReference>
<evidence type="ECO:0000256" key="1">
    <source>
        <dbReference type="SAM" id="MobiDB-lite"/>
    </source>
</evidence>
<keyword evidence="2" id="KW-1133">Transmembrane helix</keyword>
<name>A0AAU1HZ72_9ACTN</name>
<dbReference type="Gene3D" id="2.160.20.80">
    <property type="entry name" value="E3 ubiquitin-protein ligase SopA"/>
    <property type="match status" value="2"/>
</dbReference>
<proteinExistence type="predicted"/>
<reference evidence="3" key="1">
    <citation type="submission" date="2022-10" db="EMBL/GenBank/DDBJ databases">
        <title>The complete genomes of actinobacterial strains from the NBC collection.</title>
        <authorList>
            <person name="Joergensen T.S."/>
            <person name="Alvarez Arevalo M."/>
            <person name="Sterndorff E.B."/>
            <person name="Faurdal D."/>
            <person name="Vuksanovic O."/>
            <person name="Mourched A.-S."/>
            <person name="Charusanti P."/>
            <person name="Shaw S."/>
            <person name="Blin K."/>
            <person name="Weber T."/>
        </authorList>
    </citation>
    <scope>NUCLEOTIDE SEQUENCE</scope>
    <source>
        <strain evidence="3">NBC 00180</strain>
    </source>
</reference>
<evidence type="ECO:0000313" key="3">
    <source>
        <dbReference type="EMBL" id="WTP86734.1"/>
    </source>
</evidence>
<organism evidence="3">
    <name type="scientific">Streptomyces sp. NBC_00180</name>
    <dbReference type="NCBI Taxonomy" id="2903632"/>
    <lineage>
        <taxon>Bacteria</taxon>
        <taxon>Bacillati</taxon>
        <taxon>Actinomycetota</taxon>
        <taxon>Actinomycetes</taxon>
        <taxon>Kitasatosporales</taxon>
        <taxon>Streptomycetaceae</taxon>
        <taxon>Streptomyces</taxon>
    </lineage>
</organism>
<gene>
    <name evidence="3" type="ORF">OG477_15740</name>
</gene>
<feature type="region of interest" description="Disordered" evidence="1">
    <location>
        <begin position="437"/>
        <end position="461"/>
    </location>
</feature>
<protein>
    <submittedName>
        <fullName evidence="3">Pentapeptide repeat-containing protein</fullName>
    </submittedName>
</protein>
<sequence length="461" mass="49588">MRMSSKVLRWRQLLGATAVAVLAISLLIVIGKGFTVAWRNFYPPASGYWNSLDAGERSAAMGQFRLALVQVLAAVGAVVALLYTARNYRLNQRGQVTERFSKALERLGSEEPYVRLGGILALEQILQDSPTQANHAVQVLNGFVREKSPKVGDRKEQPRTAVARLTAKRRGRPKTLSAADRLGLPSDIHAALMALANWAEREYPGMDQVPHLGGLDLSGAFIPEIHLYRSEMRGANLSRANLICADLRLARLDDVLLIGALLEGADLTSADLEGANLSQANIRDAIFEKANLSGANLTSVRGKGVIMPKVSLRSACLRGAMLQAADLAHSGLTEADLSDAVLVCASLEGAHLSNCRLVGASLEEATLVGAHLRGADLAGCDLRDADLTECGLDDADLSKAEGLTVPQLLKARPTLTTKLPESLSQDPRVVARISAVEEEHRKRRQRPSQFVLDPGLVAPES</sequence>
<keyword evidence="2" id="KW-0472">Membrane</keyword>